<dbReference type="OrthoDB" id="5422283at2759"/>
<feature type="domain" description="SUZ-C" evidence="3">
    <location>
        <begin position="206"/>
        <end position="248"/>
    </location>
</feature>
<feature type="compositionally biased region" description="Gly residues" evidence="1">
    <location>
        <begin position="240"/>
        <end position="255"/>
    </location>
</feature>
<dbReference type="InterPro" id="IPR024771">
    <property type="entry name" value="SUZ"/>
</dbReference>
<dbReference type="AlphaFoldDB" id="A0A9Q9AMR5"/>
<feature type="compositionally biased region" description="Basic and acidic residues" evidence="1">
    <location>
        <begin position="210"/>
        <end position="229"/>
    </location>
</feature>
<feature type="compositionally biased region" description="Basic and acidic residues" evidence="1">
    <location>
        <begin position="112"/>
        <end position="147"/>
    </location>
</feature>
<organism evidence="4 5">
    <name type="scientific">Septoria linicola</name>
    <dbReference type="NCBI Taxonomy" id="215465"/>
    <lineage>
        <taxon>Eukaryota</taxon>
        <taxon>Fungi</taxon>
        <taxon>Dikarya</taxon>
        <taxon>Ascomycota</taxon>
        <taxon>Pezizomycotina</taxon>
        <taxon>Dothideomycetes</taxon>
        <taxon>Dothideomycetidae</taxon>
        <taxon>Mycosphaerellales</taxon>
        <taxon>Mycosphaerellaceae</taxon>
        <taxon>Septoria</taxon>
    </lineage>
</organism>
<dbReference type="EMBL" id="CP099418">
    <property type="protein sequence ID" value="USW47621.1"/>
    <property type="molecule type" value="Genomic_DNA"/>
</dbReference>
<gene>
    <name evidence="4" type="ORF">Slin15195_G009400</name>
</gene>
<dbReference type="InterPro" id="IPR024642">
    <property type="entry name" value="SUZ-C"/>
</dbReference>
<evidence type="ECO:0000259" key="3">
    <source>
        <dbReference type="PROSITE" id="PS51938"/>
    </source>
</evidence>
<name>A0A9Q9AMR5_9PEZI</name>
<reference evidence="4" key="1">
    <citation type="submission" date="2022-06" db="EMBL/GenBank/DDBJ databases">
        <title>Complete genome sequences of two strains of the flax pathogen Septoria linicola.</title>
        <authorList>
            <person name="Lapalu N."/>
            <person name="Simon A."/>
            <person name="Demenou B."/>
            <person name="Paumier D."/>
            <person name="Guillot M.-P."/>
            <person name="Gout L."/>
            <person name="Valade R."/>
        </authorList>
    </citation>
    <scope>NUCLEOTIDE SEQUENCE</scope>
    <source>
        <strain evidence="4">SE15195</strain>
    </source>
</reference>
<dbReference type="PROSITE" id="PS51938">
    <property type="entry name" value="SUZ_C"/>
    <property type="match status" value="1"/>
</dbReference>
<proteinExistence type="predicted"/>
<feature type="region of interest" description="Disordered" evidence="1">
    <location>
        <begin position="83"/>
        <end position="255"/>
    </location>
</feature>
<evidence type="ECO:0000313" key="5">
    <source>
        <dbReference type="Proteomes" id="UP001056384"/>
    </source>
</evidence>
<sequence>MSGKGGVPNAWDDDDWEKAADTPEPAVLPSSAPKLSKSARKAQHVEQNKQLWDSADNPARNHWLEAQGVVPLKQEYQVPVTLLSRKPPTVAKKGAAGGIGQLSLDDDDDSEEERRKKREADFEERQRKAKLEREEKQKRYAEARERIMGSSKPNLVSSSRESSQARETNRRPRGKMNGGPASRRSQPQSSAEQSPARPGTAEQQLYDPEDMSRRVKREPGNTTPREDQPLRQPRGPDNSGRGGFGFGVRGGALPS</sequence>
<feature type="region of interest" description="Disordered" evidence="1">
    <location>
        <begin position="1"/>
        <end position="59"/>
    </location>
</feature>
<evidence type="ECO:0000259" key="2">
    <source>
        <dbReference type="PROSITE" id="PS51673"/>
    </source>
</evidence>
<keyword evidence="5" id="KW-1185">Reference proteome</keyword>
<evidence type="ECO:0000256" key="1">
    <source>
        <dbReference type="SAM" id="MobiDB-lite"/>
    </source>
</evidence>
<evidence type="ECO:0000313" key="4">
    <source>
        <dbReference type="EMBL" id="USW47621.1"/>
    </source>
</evidence>
<dbReference type="PROSITE" id="PS51673">
    <property type="entry name" value="SUZ"/>
    <property type="match status" value="1"/>
</dbReference>
<protein>
    <submittedName>
        <fullName evidence="4">SUZ-C domain-containing protein</fullName>
    </submittedName>
</protein>
<accession>A0A9Q9AMR5</accession>
<feature type="compositionally biased region" description="Low complexity" evidence="1">
    <location>
        <begin position="180"/>
        <end position="198"/>
    </location>
</feature>
<feature type="domain" description="SUZ" evidence="2">
    <location>
        <begin position="77"/>
        <end position="152"/>
    </location>
</feature>
<dbReference type="Proteomes" id="UP001056384">
    <property type="component" value="Chromosome 1"/>
</dbReference>
<feature type="compositionally biased region" description="Polar residues" evidence="1">
    <location>
        <begin position="151"/>
        <end position="162"/>
    </location>
</feature>